<gene>
    <name evidence="3" type="primary">lysM</name>
    <name evidence="3" type="ORF">BSPP4475_12495</name>
</gene>
<protein>
    <submittedName>
        <fullName evidence="3">Peptidoglycan-binding protein LysM</fullName>
    </submittedName>
</protein>
<dbReference type="EMBL" id="OY569118">
    <property type="protein sequence ID" value="CAJ1003140.1"/>
    <property type="molecule type" value="Genomic_DNA"/>
</dbReference>
<dbReference type="Proteomes" id="UP001189619">
    <property type="component" value="Chromosome"/>
</dbReference>
<dbReference type="PANTHER" id="PTHR33734:SF22">
    <property type="entry name" value="MEMBRANE-BOUND LYTIC MUREIN TRANSGLYCOSYLASE D"/>
    <property type="match status" value="1"/>
</dbReference>
<dbReference type="CDD" id="cd00118">
    <property type="entry name" value="LysM"/>
    <property type="match status" value="1"/>
</dbReference>
<accession>A0AA48RI70</accession>
<feature type="domain" description="LysM" evidence="2">
    <location>
        <begin position="1"/>
        <end position="45"/>
    </location>
</feature>
<sequence>MNYVVRPGDTLNSIAARFGVSVQDLIRANNLQPPFFIYIGQTLFIPIRESPTPPRDDVDRRLRRLEAQVRELDRRVERLEVRVTRLEGRPRPRS</sequence>
<dbReference type="InterPro" id="IPR018392">
    <property type="entry name" value="LysM"/>
</dbReference>
<dbReference type="InterPro" id="IPR036779">
    <property type="entry name" value="LysM_dom_sf"/>
</dbReference>
<dbReference type="RefSeq" id="WP_171566508.1">
    <property type="nucleotide sequence ID" value="NZ_JAUSVZ010000010.1"/>
</dbReference>
<reference evidence="3" key="1">
    <citation type="submission" date="2023-07" db="EMBL/GenBank/DDBJ databases">
        <authorList>
            <person name="Ivanov I."/>
            <person name="Teneva D."/>
            <person name="Stoikov I."/>
        </authorList>
    </citation>
    <scope>NUCLEOTIDE SEQUENCE</scope>
    <source>
        <strain evidence="3">4475</strain>
    </source>
</reference>
<dbReference type="Gene3D" id="3.10.350.10">
    <property type="entry name" value="LysM domain"/>
    <property type="match status" value="1"/>
</dbReference>
<dbReference type="GO" id="GO:0008932">
    <property type="term" value="F:lytic endotransglycosylase activity"/>
    <property type="evidence" value="ECO:0007669"/>
    <property type="project" value="TreeGrafter"/>
</dbReference>
<dbReference type="SMART" id="SM00257">
    <property type="entry name" value="LysM"/>
    <property type="match status" value="1"/>
</dbReference>
<evidence type="ECO:0000256" key="1">
    <source>
        <dbReference type="SAM" id="Coils"/>
    </source>
</evidence>
<dbReference type="Pfam" id="PF01476">
    <property type="entry name" value="LysM"/>
    <property type="match status" value="1"/>
</dbReference>
<keyword evidence="4" id="KW-1185">Reference proteome</keyword>
<organism evidence="3 4">
    <name type="scientific">Brevibacillus aydinogluensis</name>
    <dbReference type="NCBI Taxonomy" id="927786"/>
    <lineage>
        <taxon>Bacteria</taxon>
        <taxon>Bacillati</taxon>
        <taxon>Bacillota</taxon>
        <taxon>Bacilli</taxon>
        <taxon>Bacillales</taxon>
        <taxon>Paenibacillaceae</taxon>
        <taxon>Brevibacillus</taxon>
    </lineage>
</organism>
<evidence type="ECO:0000313" key="3">
    <source>
        <dbReference type="EMBL" id="CAJ1003140.1"/>
    </source>
</evidence>
<proteinExistence type="predicted"/>
<dbReference type="AlphaFoldDB" id="A0AA48RI70"/>
<dbReference type="PROSITE" id="PS51782">
    <property type="entry name" value="LYSM"/>
    <property type="match status" value="1"/>
</dbReference>
<name>A0AA48RI70_9BACL</name>
<evidence type="ECO:0000259" key="2">
    <source>
        <dbReference type="PROSITE" id="PS51782"/>
    </source>
</evidence>
<evidence type="ECO:0000313" key="4">
    <source>
        <dbReference type="Proteomes" id="UP001189619"/>
    </source>
</evidence>
<dbReference type="Gene3D" id="1.20.5.170">
    <property type="match status" value="1"/>
</dbReference>
<feature type="coiled-coil region" evidence="1">
    <location>
        <begin position="55"/>
        <end position="89"/>
    </location>
</feature>
<keyword evidence="1" id="KW-0175">Coiled coil</keyword>
<dbReference type="PANTHER" id="PTHR33734">
    <property type="entry name" value="LYSM DOMAIN-CONTAINING GPI-ANCHORED PROTEIN 2"/>
    <property type="match status" value="1"/>
</dbReference>
<dbReference type="KEGG" id="bayd:BSPP4475_12495"/>
<dbReference type="SUPFAM" id="SSF54106">
    <property type="entry name" value="LysM domain"/>
    <property type="match status" value="1"/>
</dbReference>